<feature type="compositionally biased region" description="Low complexity" evidence="1">
    <location>
        <begin position="129"/>
        <end position="138"/>
    </location>
</feature>
<feature type="compositionally biased region" description="Acidic residues" evidence="1">
    <location>
        <begin position="320"/>
        <end position="343"/>
    </location>
</feature>
<reference evidence="2 4" key="1">
    <citation type="journal article" date="2016" name="PLoS ONE">
        <title>Sequence Assembly of Yarrowia lipolytica Strain W29/CLIB89 Shows Transposable Element Diversity.</title>
        <authorList>
            <person name="Magnan C."/>
            <person name="Yu J."/>
            <person name="Chang I."/>
            <person name="Jahn E."/>
            <person name="Kanomata Y."/>
            <person name="Wu J."/>
            <person name="Zeller M."/>
            <person name="Oakes M."/>
            <person name="Baldi P."/>
            <person name="Sandmeyer S."/>
        </authorList>
    </citation>
    <scope>NUCLEOTIDE SEQUENCE [LARGE SCALE GENOMIC DNA]</scope>
    <source>
        <strain evidence="2">CLIB89</strain>
        <strain evidence="4">CLIB89(W29)</strain>
    </source>
</reference>
<evidence type="ECO:0000313" key="2">
    <source>
        <dbReference type="EMBL" id="AOW07754.1"/>
    </source>
</evidence>
<dbReference type="AlphaFoldDB" id="A0A1D8NQ45"/>
<proteinExistence type="predicted"/>
<feature type="region of interest" description="Disordered" evidence="1">
    <location>
        <begin position="720"/>
        <end position="739"/>
    </location>
</feature>
<dbReference type="EMBL" id="CP017558">
    <property type="protein sequence ID" value="AOW07754.1"/>
    <property type="molecule type" value="Genomic_DNA"/>
</dbReference>
<dbReference type="VEuPathDB" id="FungiDB:YALI0_F26763g"/>
<dbReference type="Proteomes" id="UP000256601">
    <property type="component" value="Unassembled WGS sequence"/>
</dbReference>
<feature type="region of interest" description="Disordered" evidence="1">
    <location>
        <begin position="802"/>
        <end position="905"/>
    </location>
</feature>
<feature type="compositionally biased region" description="Low complexity" evidence="1">
    <location>
        <begin position="1087"/>
        <end position="1101"/>
    </location>
</feature>
<feature type="compositionally biased region" description="Low complexity" evidence="1">
    <location>
        <begin position="1156"/>
        <end position="1168"/>
    </location>
</feature>
<reference evidence="3 5" key="2">
    <citation type="submission" date="2018-07" db="EMBL/GenBank/DDBJ databases">
        <title>Draft Genome Assemblies for Five Robust Yarrowia lipolytica Strains Exhibiting High Lipid Production and Pentose Sugar Utilization and Sugar Alcohol Secretion from Undetoxified Lignocellulosic Biomass Hydrolysates.</title>
        <authorList>
            <consortium name="DOE Joint Genome Institute"/>
            <person name="Walker C."/>
            <person name="Ryu S."/>
            <person name="Na H."/>
            <person name="Zane M."/>
            <person name="LaButti K."/>
            <person name="Lipzen A."/>
            <person name="Haridas S."/>
            <person name="Barry K."/>
            <person name="Grigoriev I.V."/>
            <person name="Quarterman J."/>
            <person name="Slininger P."/>
            <person name="Dien B."/>
            <person name="Trinh C.T."/>
        </authorList>
    </citation>
    <scope>NUCLEOTIDE SEQUENCE [LARGE SCALE GENOMIC DNA]</scope>
    <source>
        <strain evidence="3 5">YB392</strain>
    </source>
</reference>
<dbReference type="EMBL" id="KZ859160">
    <property type="protein sequence ID" value="RDW22735.1"/>
    <property type="molecule type" value="Genomic_DNA"/>
</dbReference>
<feature type="compositionally biased region" description="Basic and acidic residues" evidence="1">
    <location>
        <begin position="210"/>
        <end position="222"/>
    </location>
</feature>
<sequence length="1205" mass="129309">MKKLARRSTRLERAMKELGDNYLVGVASGRSMDSGRQATEETDVDKASTISTTDSSGASGAQTFVDFDEAMASSGFVSIYSDEYPVVSVRPSENDADIVFESEVSQPLSGSESESGRVEYQSESEDVASSSAYETSSSRPETRDSVVVLTSSPRVNTADYPESVASMGSPSESISGYDRDSLPSYSAAVVGGYHMESEPGTFPCPPVDTSSRELREDPHSAEADLDFALDRFNLEEDAELDVESRSLAASSSQGTSTTSSTFSDSTCSSSECYVSDSDDSGDSDEDEGRSHSDSTDGDGNQNREDSNSDASQGSRYGFEDSVDGNTTEEYDSDDSSNESESDDLILLFTIANLDPEDLIPMSDGSGYSSSGSSYDNCYAYQSDVQKVAGLASGPPSSSYDYYDQMSFISSEVPRSLDTKMREELGITVGQIDVVDHNNSSEERLDSSLSQFNETGSRGSILGNLHLGRDLWSELSRSPPPPKSPTPYPMESLSPVLVQKKFKWDVPPAAPFPKPRMTFEETSPKACVEPERFFDVPQSMDVFPPLPFPPAPALSVTVTEASEVQSHDYFPSTVVSCEDARLEDTLNLGAHSFRRRVSRRISFTHTRLRLDIWNSMADILCGHGLPGGAFPERKDIEQMERQSTSAFLSDPMDSDHLGLSTSSAEVDELDLEASDLDDDLMLRLRRYSMVDTGTKIEHIDEIFVSPHSQYAPASSSFCSTSDYNSSGLTPTPDTSPQDFLPTDDVIGKAPLACKTVVMSSEGSSDLPTSESSLGDLAAFPEASPNSLGSCSVVVVKGDVGSASSSLVISKPSPTAESIGQRSSYSDRLEAGARSEQTSGDFSSNLPSTADISASLSSSTRANDTRDTSSSGPYTSSADVSGSPTPSSSRHLSSSNANSGSNDSKSTCSPLILFDPSSTCRSTPSLPRLRRICLYSPAMVSSESEADEIKHELLDAVSDAASVITGTATVNVLSDVSGTAKERPTAIPSVPPAPFPSHRVASPGIVSIVPYQPPNVPFLPSTEGRKDIAAMTTNLQSELSSYFDTPKKYKGKMVLGDVSAGVLGQSTPTSSNITDENLMDVPGSCSVCVVGSPHPNSGSASTRSSRKRRREKSDGESSPRLLVSLKEKVKRSFKSESKLRKSELEDLAAAAAGFAYKSPTWKSPSWKSPTFKSPSWKSPSHYNNNDTMKRHTISKFFSRSRDATLRD</sequence>
<feature type="compositionally biased region" description="Polar residues" evidence="1">
    <location>
        <begin position="48"/>
        <end position="60"/>
    </location>
</feature>
<feature type="compositionally biased region" description="Polar residues" evidence="1">
    <location>
        <begin position="1169"/>
        <end position="1184"/>
    </location>
</feature>
<feature type="compositionally biased region" description="Polar residues" evidence="1">
    <location>
        <begin position="802"/>
        <end position="822"/>
    </location>
</feature>
<dbReference type="Proteomes" id="UP000182444">
    <property type="component" value="Chromosome 1F"/>
</dbReference>
<organism evidence="2 4">
    <name type="scientific">Yarrowia lipolytica</name>
    <name type="common">Candida lipolytica</name>
    <dbReference type="NCBI Taxonomy" id="4952"/>
    <lineage>
        <taxon>Eukaryota</taxon>
        <taxon>Fungi</taxon>
        <taxon>Dikarya</taxon>
        <taxon>Ascomycota</taxon>
        <taxon>Saccharomycotina</taxon>
        <taxon>Dipodascomycetes</taxon>
        <taxon>Dipodascales</taxon>
        <taxon>Dipodascales incertae sedis</taxon>
        <taxon>Yarrowia</taxon>
    </lineage>
</organism>
<feature type="compositionally biased region" description="Low complexity" evidence="1">
    <location>
        <begin position="245"/>
        <end position="275"/>
    </location>
</feature>
<feature type="compositionally biased region" description="Polar residues" evidence="1">
    <location>
        <begin position="833"/>
        <end position="845"/>
    </location>
</feature>
<feature type="compositionally biased region" description="Acidic residues" evidence="1">
    <location>
        <begin position="276"/>
        <end position="287"/>
    </location>
</feature>
<name>A0A1D8NQ45_YARLL</name>
<feature type="region of interest" description="Disordered" evidence="1">
    <location>
        <begin position="98"/>
        <end position="179"/>
    </location>
</feature>
<gene>
    <name evidence="3" type="ORF">B0I71DRAFT_104941</name>
    <name evidence="2" type="ORF">YALI1_F34141g</name>
</gene>
<feature type="compositionally biased region" description="Low complexity" evidence="1">
    <location>
        <begin position="846"/>
        <end position="858"/>
    </location>
</feature>
<evidence type="ECO:0000256" key="1">
    <source>
        <dbReference type="SAM" id="MobiDB-lite"/>
    </source>
</evidence>
<evidence type="ECO:0000313" key="3">
    <source>
        <dbReference type="EMBL" id="RDW22735.1"/>
    </source>
</evidence>
<feature type="region of interest" description="Disordered" evidence="1">
    <location>
        <begin position="27"/>
        <end position="60"/>
    </location>
</feature>
<protein>
    <submittedName>
        <fullName evidence="2">Uncharacterized protein</fullName>
    </submittedName>
</protein>
<feature type="region of interest" description="Disordered" evidence="1">
    <location>
        <begin position="1087"/>
        <end position="1119"/>
    </location>
</feature>
<feature type="compositionally biased region" description="Polar residues" evidence="1">
    <location>
        <begin position="103"/>
        <end position="113"/>
    </location>
</feature>
<feature type="compositionally biased region" description="Low complexity" evidence="1">
    <location>
        <begin position="874"/>
        <end position="904"/>
    </location>
</feature>
<feature type="region of interest" description="Disordered" evidence="1">
    <location>
        <begin position="1156"/>
        <end position="1205"/>
    </location>
</feature>
<evidence type="ECO:0000313" key="4">
    <source>
        <dbReference type="Proteomes" id="UP000182444"/>
    </source>
</evidence>
<accession>A0A1D8NQ45</accession>
<feature type="compositionally biased region" description="Polar residues" evidence="1">
    <location>
        <begin position="720"/>
        <end position="736"/>
    </location>
</feature>
<feature type="region of interest" description="Disordered" evidence="1">
    <location>
        <begin position="238"/>
        <end position="343"/>
    </location>
</feature>
<dbReference type="VEuPathDB" id="FungiDB:YALI1_F34141g"/>
<feature type="region of interest" description="Disordered" evidence="1">
    <location>
        <begin position="194"/>
        <end position="222"/>
    </location>
</feature>
<evidence type="ECO:0000313" key="5">
    <source>
        <dbReference type="Proteomes" id="UP000256601"/>
    </source>
</evidence>